<gene>
    <name evidence="2" type="ORF">EDD18DRAFT_1348264</name>
</gene>
<comment type="caution">
    <text evidence="2">The sequence shown here is derived from an EMBL/GenBank/DDBJ whole genome shotgun (WGS) entry which is preliminary data.</text>
</comment>
<sequence length="243" mass="28127">MNPQRTYHKFITEAMDMAKDRERNVKHHAQKKETELNKAISRLSENRDLDDTTRSEKLAGLKKELRGIKQENHKWMRCFIAAKDCLEGETVSKYYFQSNKESKLRDIICALITPGTNEANQIHPPVMEDHPTQSNEEAPIPPQPQYKKYSPKMAEMMRDYHGETLQKDGIDVDMEMQESMIKLTISNISAAPSEGEKTQFTLKMKREEVLKPLNMSKNDSAPRINGATNKFHKVPNNRHIEDE</sequence>
<accession>A0AA39QDC7</accession>
<protein>
    <submittedName>
        <fullName evidence="2">Uncharacterized protein</fullName>
    </submittedName>
</protein>
<evidence type="ECO:0000313" key="2">
    <source>
        <dbReference type="EMBL" id="KAK0500838.1"/>
    </source>
</evidence>
<reference evidence="2" key="1">
    <citation type="submission" date="2023-06" db="EMBL/GenBank/DDBJ databases">
        <authorList>
            <consortium name="Lawrence Berkeley National Laboratory"/>
            <person name="Ahrendt S."/>
            <person name="Sahu N."/>
            <person name="Indic B."/>
            <person name="Wong-Bajracharya J."/>
            <person name="Merenyi Z."/>
            <person name="Ke H.-M."/>
            <person name="Monk M."/>
            <person name="Kocsube S."/>
            <person name="Drula E."/>
            <person name="Lipzen A."/>
            <person name="Balint B."/>
            <person name="Henrissat B."/>
            <person name="Andreopoulos B."/>
            <person name="Martin F.M."/>
            <person name="Harder C.B."/>
            <person name="Rigling D."/>
            <person name="Ford K.L."/>
            <person name="Foster G.D."/>
            <person name="Pangilinan J."/>
            <person name="Papanicolaou A."/>
            <person name="Barry K."/>
            <person name="LaButti K."/>
            <person name="Viragh M."/>
            <person name="Koriabine M."/>
            <person name="Yan M."/>
            <person name="Riley R."/>
            <person name="Champramary S."/>
            <person name="Plett K.L."/>
            <person name="Tsai I.J."/>
            <person name="Slot J."/>
            <person name="Sipos G."/>
            <person name="Plett J."/>
            <person name="Nagy L.G."/>
            <person name="Grigoriev I.V."/>
        </authorList>
    </citation>
    <scope>NUCLEOTIDE SEQUENCE</scope>
    <source>
        <strain evidence="2">HWK02</strain>
    </source>
</reference>
<dbReference type="EMBL" id="JAUEPU010000007">
    <property type="protein sequence ID" value="KAK0500838.1"/>
    <property type="molecule type" value="Genomic_DNA"/>
</dbReference>
<evidence type="ECO:0000313" key="3">
    <source>
        <dbReference type="Proteomes" id="UP001175228"/>
    </source>
</evidence>
<evidence type="ECO:0000256" key="1">
    <source>
        <dbReference type="SAM" id="MobiDB-lite"/>
    </source>
</evidence>
<organism evidence="2 3">
    <name type="scientific">Armillaria luteobubalina</name>
    <dbReference type="NCBI Taxonomy" id="153913"/>
    <lineage>
        <taxon>Eukaryota</taxon>
        <taxon>Fungi</taxon>
        <taxon>Dikarya</taxon>
        <taxon>Basidiomycota</taxon>
        <taxon>Agaricomycotina</taxon>
        <taxon>Agaricomycetes</taxon>
        <taxon>Agaricomycetidae</taxon>
        <taxon>Agaricales</taxon>
        <taxon>Marasmiineae</taxon>
        <taxon>Physalacriaceae</taxon>
        <taxon>Armillaria</taxon>
    </lineage>
</organism>
<proteinExistence type="predicted"/>
<name>A0AA39QDC7_9AGAR</name>
<dbReference type="Proteomes" id="UP001175228">
    <property type="component" value="Unassembled WGS sequence"/>
</dbReference>
<keyword evidence="3" id="KW-1185">Reference proteome</keyword>
<feature type="region of interest" description="Disordered" evidence="1">
    <location>
        <begin position="213"/>
        <end position="243"/>
    </location>
</feature>
<dbReference type="AlphaFoldDB" id="A0AA39QDC7"/>